<feature type="region of interest" description="Disordered" evidence="1">
    <location>
        <begin position="728"/>
        <end position="848"/>
    </location>
</feature>
<protein>
    <submittedName>
        <fullName evidence="3">Uncharacterized protein</fullName>
    </submittedName>
</protein>
<dbReference type="Proteomes" id="UP000624244">
    <property type="component" value="Unassembled WGS sequence"/>
</dbReference>
<feature type="region of interest" description="Disordered" evidence="1">
    <location>
        <begin position="135"/>
        <end position="268"/>
    </location>
</feature>
<feature type="region of interest" description="Disordered" evidence="1">
    <location>
        <begin position="940"/>
        <end position="961"/>
    </location>
</feature>
<organism evidence="3 4">
    <name type="scientific">Cochliobolus sativus</name>
    <name type="common">Common root rot and spot blotch fungus</name>
    <name type="synonym">Bipolaris sorokiniana</name>
    <dbReference type="NCBI Taxonomy" id="45130"/>
    <lineage>
        <taxon>Eukaryota</taxon>
        <taxon>Fungi</taxon>
        <taxon>Dikarya</taxon>
        <taxon>Ascomycota</taxon>
        <taxon>Pezizomycotina</taxon>
        <taxon>Dothideomycetes</taxon>
        <taxon>Pleosporomycetidae</taxon>
        <taxon>Pleosporales</taxon>
        <taxon>Pleosporineae</taxon>
        <taxon>Pleosporaceae</taxon>
        <taxon>Bipolaris</taxon>
    </lineage>
</organism>
<feature type="compositionally biased region" description="Polar residues" evidence="1">
    <location>
        <begin position="212"/>
        <end position="227"/>
    </location>
</feature>
<feature type="compositionally biased region" description="Acidic residues" evidence="1">
    <location>
        <begin position="738"/>
        <end position="751"/>
    </location>
</feature>
<sequence>MAAFYPHSQSPWASDRASPRLHAGNPMTPVHSPHHSLTSTVSSRTPIHTLTIHEYRKQQHTPTLARKETPPPGKTLRRKPAAPALSDIERAASVPPSTWPDSGLPQRSLHFSQSAHQLKPTLHAFHQQTRPELPFRAQSTEPRQQTGSISSLSTTSSSSKVRYFNSRKRLPRPPATTDLVAFPPSPVDVEFSQTLPPPPATPSLFTERTRWSDAQTTKTHSSFSLSRFPQPPHRADSSPSPSLDERESVHVNPQDFVASKPATPPTTPATIHYRGASFDLVNPRDSLLLHNIVTPSRDFDSSDYFPVPTSDDAFSEMAPKRAVYGDFHAAHAGILRRPTESPNQSNTDLPAPPTPAALSPNSSSYTSPMYSPDSADIPSPLFMKTPARESRFSLKGLTHSLTQRLSKAPLKPQDEELQQVHNRKVSTETMRMDLEFPRSFRPHISIPETSYDPIDPMSPMTHPGPMSPEGFPAFSPGQNEAELSRKYSIERYETQPLSSMLPDDNATQLEPRPTSQLLHSEERVLTKPYYDDMDSIYPSSSIYTRHDRRASIYQQGLMSNRNNNVNSLECGTQQPALQEVNNGFQEQSVFAHSLGLPPQEVPPLAPAFEYNEPPCFPSTSGISGITSNESADSYGDTRDLLYVSGYEDSRQPNLTQTLEHSSAFSQPNINPLGPSSSYSQVETDSPNTPKEALDQAEQIFQDTVNQQRTDNKIPAIWSRRNSGSQLLNRTVTNRSLGDDEPAAVEERDDWETVGGNSRDSKDHGSLDSIADYSSDEGTRNSLGLNSDGSLPSWVKQPQSPARSNYYNHPSPILNQNSHPFRSSPPELNIRSDMRATPNTSSSPLPARPANLYAFGDKETQELLVSGPNENIVIDEPPAAHAPQSNVPENQDSASMSSAPGGPIGRGRQTMLEKLSIVGSKGKLTDTPRETSTCKTIRSVTSTISPSVRQSSAVGRQSSRSDYTGFYASPFPATGSVTRISQHQSTHGLKHSRASSEMTLFPSSKALRQAQETYSPLDGCRDLRNSTTFVRNQRRTSRSAVPGQTKLREMFLSPEARSTSSTKRTHITHVVGGDRPSTSDTNTPLHRSFSSLEIYPATSRSTIGYIHSPHLLCVERKVNPEDEERRRKLSWMIFAAFCVLPPAIILFRFMGDSVIASMTDGHLGHCTPYSKRMALIAGIAVNISLVIAALVPVLVGFMYFQDMAIQTLTFFLSYVWV</sequence>
<feature type="compositionally biased region" description="Polar residues" evidence="1">
    <location>
        <begin position="659"/>
        <end position="688"/>
    </location>
</feature>
<proteinExistence type="predicted"/>
<evidence type="ECO:0000256" key="2">
    <source>
        <dbReference type="SAM" id="Phobius"/>
    </source>
</evidence>
<feature type="region of interest" description="Disordered" evidence="1">
    <location>
        <begin position="56"/>
        <end position="107"/>
    </location>
</feature>
<feature type="region of interest" description="Disordered" evidence="1">
    <location>
        <begin position="337"/>
        <end position="382"/>
    </location>
</feature>
<feature type="region of interest" description="Disordered" evidence="1">
    <location>
        <begin position="1"/>
        <end position="42"/>
    </location>
</feature>
<dbReference type="EMBL" id="WNKQ01000005">
    <property type="protein sequence ID" value="KAF5851608.1"/>
    <property type="molecule type" value="Genomic_DNA"/>
</dbReference>
<gene>
    <name evidence="3" type="ORF">GGP41_004425</name>
</gene>
<feature type="transmembrane region" description="Helical" evidence="2">
    <location>
        <begin position="1171"/>
        <end position="1199"/>
    </location>
</feature>
<reference evidence="3" key="1">
    <citation type="submission" date="2019-11" db="EMBL/GenBank/DDBJ databases">
        <title>Bipolaris sorokiniana Genome sequencing.</title>
        <authorList>
            <person name="Wang H."/>
        </authorList>
    </citation>
    <scope>NUCLEOTIDE SEQUENCE</scope>
</reference>
<feature type="compositionally biased region" description="Polar residues" evidence="1">
    <location>
        <begin position="779"/>
        <end position="820"/>
    </location>
</feature>
<comment type="caution">
    <text evidence="3">The sequence shown here is derived from an EMBL/GenBank/DDBJ whole genome shotgun (WGS) entry which is preliminary data.</text>
</comment>
<name>A0A8H5ZPR1_COCSA</name>
<feature type="compositionally biased region" description="Low complexity" evidence="1">
    <location>
        <begin position="146"/>
        <end position="159"/>
    </location>
</feature>
<accession>A0A8H5ZPR1</accession>
<feature type="region of interest" description="Disordered" evidence="1">
    <location>
        <begin position="659"/>
        <end position="690"/>
    </location>
</feature>
<feature type="region of interest" description="Disordered" evidence="1">
    <location>
        <begin position="874"/>
        <end position="906"/>
    </location>
</feature>
<keyword evidence="2" id="KW-1133">Transmembrane helix</keyword>
<keyword evidence="2" id="KW-0812">Transmembrane</keyword>
<evidence type="ECO:0000256" key="1">
    <source>
        <dbReference type="SAM" id="MobiDB-lite"/>
    </source>
</evidence>
<evidence type="ECO:0000313" key="3">
    <source>
        <dbReference type="EMBL" id="KAF5851608.1"/>
    </source>
</evidence>
<evidence type="ECO:0000313" key="4">
    <source>
        <dbReference type="Proteomes" id="UP000624244"/>
    </source>
</evidence>
<feature type="transmembrane region" description="Helical" evidence="2">
    <location>
        <begin position="1128"/>
        <end position="1150"/>
    </location>
</feature>
<dbReference type="AlphaFoldDB" id="A0A8H5ZPR1"/>
<feature type="compositionally biased region" description="Polar residues" evidence="1">
    <location>
        <begin position="882"/>
        <end position="897"/>
    </location>
</feature>
<keyword evidence="2" id="KW-0472">Membrane</keyword>